<gene>
    <name evidence="1" type="ORF">OGM63_27245</name>
</gene>
<dbReference type="RefSeq" id="WP_263748858.1">
    <property type="nucleotide sequence ID" value="NZ_JAOWRF010000387.1"/>
</dbReference>
<reference evidence="1 2" key="1">
    <citation type="submission" date="2022-10" db="EMBL/GenBank/DDBJ databases">
        <title>Identification of biosynthetic pathway for the production of the potent trypsin inhibitor radiosumin.</title>
        <authorList>
            <person name="Fewer D.P."/>
            <person name="Delbaje E."/>
            <person name="Ouyang X."/>
            <person name="Agostino P.D."/>
            <person name="Wahlsten M."/>
            <person name="Jokela J."/>
            <person name="Permi P."/>
            <person name="Haapaniemi E."/>
            <person name="Koistinen H."/>
        </authorList>
    </citation>
    <scope>NUCLEOTIDE SEQUENCE [LARGE SCALE GENOMIC DNA]</scope>
    <source>
        <strain evidence="1 2">NIES-515</strain>
    </source>
</reference>
<sequence>MAPCYVRLEGGKGRVGSMRSQLTHYIVETLRWNVSTVVSDESAPVLRKTSGNNFTIKLQQCMRSP</sequence>
<keyword evidence="2" id="KW-1185">Reference proteome</keyword>
<protein>
    <submittedName>
        <fullName evidence="1">Uncharacterized protein</fullName>
    </submittedName>
</protein>
<name>A0ABT3B710_9CYAN</name>
<proteinExistence type="predicted"/>
<comment type="caution">
    <text evidence="1">The sequence shown here is derived from an EMBL/GenBank/DDBJ whole genome shotgun (WGS) entry which is preliminary data.</text>
</comment>
<accession>A0ABT3B710</accession>
<dbReference type="Proteomes" id="UP001526143">
    <property type="component" value="Unassembled WGS sequence"/>
</dbReference>
<dbReference type="EMBL" id="JAOWRF010000387">
    <property type="protein sequence ID" value="MCV3217161.1"/>
    <property type="molecule type" value="Genomic_DNA"/>
</dbReference>
<organism evidence="1 2">
    <name type="scientific">Plectonema radiosum NIES-515</name>
    <dbReference type="NCBI Taxonomy" id="2986073"/>
    <lineage>
        <taxon>Bacteria</taxon>
        <taxon>Bacillati</taxon>
        <taxon>Cyanobacteriota</taxon>
        <taxon>Cyanophyceae</taxon>
        <taxon>Oscillatoriophycideae</taxon>
        <taxon>Oscillatoriales</taxon>
        <taxon>Microcoleaceae</taxon>
        <taxon>Plectonema</taxon>
    </lineage>
</organism>
<evidence type="ECO:0000313" key="2">
    <source>
        <dbReference type="Proteomes" id="UP001526143"/>
    </source>
</evidence>
<evidence type="ECO:0000313" key="1">
    <source>
        <dbReference type="EMBL" id="MCV3217161.1"/>
    </source>
</evidence>